<reference evidence="3 4" key="1">
    <citation type="submission" date="2016-10" db="EMBL/GenBank/DDBJ databases">
        <authorList>
            <person name="de Groot N.N."/>
        </authorList>
    </citation>
    <scope>NUCLEOTIDE SEQUENCE [LARGE SCALE GENOMIC DNA]</scope>
    <source>
        <strain evidence="3 4">DSM 21800</strain>
    </source>
</reference>
<dbReference type="SUPFAM" id="SSF54909">
    <property type="entry name" value="Dimeric alpha+beta barrel"/>
    <property type="match status" value="1"/>
</dbReference>
<evidence type="ECO:0000313" key="3">
    <source>
        <dbReference type="EMBL" id="SDR87559.1"/>
    </source>
</evidence>
<feature type="domain" description="YCII-related" evidence="2">
    <location>
        <begin position="3"/>
        <end position="116"/>
    </location>
</feature>
<dbReference type="RefSeq" id="WP_091518414.1">
    <property type="nucleotide sequence ID" value="NZ_LT629772.1"/>
</dbReference>
<dbReference type="EMBL" id="LT629772">
    <property type="protein sequence ID" value="SDR87559.1"/>
    <property type="molecule type" value="Genomic_DNA"/>
</dbReference>
<sequence>MARYMILILGDEKQWDAMTPEDSSTIEKGHLRFREVADSVGATILAAGELESSSTTTTLKAVGDDRPTVTDGPFLESKEALGGFYVVRAEDLDAVIAMASALHEVRGGHSAVEIRPLVDHGE</sequence>
<evidence type="ECO:0000313" key="4">
    <source>
        <dbReference type="Proteomes" id="UP000199103"/>
    </source>
</evidence>
<evidence type="ECO:0000256" key="1">
    <source>
        <dbReference type="ARBA" id="ARBA00007689"/>
    </source>
</evidence>
<gene>
    <name evidence="3" type="ORF">SAMN04489812_0183</name>
</gene>
<organism evidence="3 4">
    <name type="scientific">Microlunatus soli</name>
    <dbReference type="NCBI Taxonomy" id="630515"/>
    <lineage>
        <taxon>Bacteria</taxon>
        <taxon>Bacillati</taxon>
        <taxon>Actinomycetota</taxon>
        <taxon>Actinomycetes</taxon>
        <taxon>Propionibacteriales</taxon>
        <taxon>Propionibacteriaceae</taxon>
        <taxon>Microlunatus</taxon>
    </lineage>
</organism>
<dbReference type="InterPro" id="IPR005545">
    <property type="entry name" value="YCII"/>
</dbReference>
<name>A0A1H1MNM3_9ACTN</name>
<accession>A0A1H1MNM3</accession>
<dbReference type="Proteomes" id="UP000199103">
    <property type="component" value="Chromosome I"/>
</dbReference>
<comment type="similarity">
    <text evidence="1">Belongs to the YciI family.</text>
</comment>
<dbReference type="PANTHER" id="PTHR35174">
    <property type="entry name" value="BLL7171 PROTEIN-RELATED"/>
    <property type="match status" value="1"/>
</dbReference>
<proteinExistence type="inferred from homology"/>
<protein>
    <submittedName>
        <fullName evidence="3">Uncharacterized conserved protein</fullName>
    </submittedName>
</protein>
<dbReference type="PANTHER" id="PTHR35174:SF3">
    <property type="entry name" value="BLL7171 PROTEIN"/>
    <property type="match status" value="1"/>
</dbReference>
<dbReference type="OrthoDB" id="668782at2"/>
<keyword evidence="4" id="KW-1185">Reference proteome</keyword>
<dbReference type="Pfam" id="PF03795">
    <property type="entry name" value="YCII"/>
    <property type="match status" value="1"/>
</dbReference>
<dbReference type="InterPro" id="IPR011008">
    <property type="entry name" value="Dimeric_a/b-barrel"/>
</dbReference>
<dbReference type="Gene3D" id="3.30.70.1060">
    <property type="entry name" value="Dimeric alpha+beta barrel"/>
    <property type="match status" value="1"/>
</dbReference>
<dbReference type="AlphaFoldDB" id="A0A1H1MNM3"/>
<evidence type="ECO:0000259" key="2">
    <source>
        <dbReference type="Pfam" id="PF03795"/>
    </source>
</evidence>
<dbReference type="STRING" id="630515.SAMN04489812_0183"/>